<evidence type="ECO:0000256" key="3">
    <source>
        <dbReference type="ARBA" id="ARBA00023155"/>
    </source>
</evidence>
<evidence type="ECO:0000256" key="4">
    <source>
        <dbReference type="ARBA" id="ARBA00023242"/>
    </source>
</evidence>
<keyword evidence="9" id="KW-1185">Reference proteome</keyword>
<dbReference type="EnsemblMetazoa" id="PPA28668.1">
    <property type="protein sequence ID" value="PPA28668.1"/>
    <property type="gene ID" value="WBGene00118222"/>
</dbReference>
<protein>
    <submittedName>
        <fullName evidence="8">Ceh-31</fullName>
    </submittedName>
</protein>
<evidence type="ECO:0000313" key="8">
    <source>
        <dbReference type="EnsemblMetazoa" id="PPA28668.1"/>
    </source>
</evidence>
<evidence type="ECO:0000256" key="7">
    <source>
        <dbReference type="SAM" id="MobiDB-lite"/>
    </source>
</evidence>
<dbReference type="Proteomes" id="UP000005239">
    <property type="component" value="Unassembled WGS sequence"/>
</dbReference>
<gene>
    <name evidence="8" type="primary">WBGene00118222</name>
</gene>
<evidence type="ECO:0000256" key="5">
    <source>
        <dbReference type="PROSITE-ProRule" id="PRU00108"/>
    </source>
</evidence>
<feature type="region of interest" description="Disordered" evidence="7">
    <location>
        <begin position="266"/>
        <end position="305"/>
    </location>
</feature>
<dbReference type="GO" id="GO:0006357">
    <property type="term" value="P:regulation of transcription by RNA polymerase II"/>
    <property type="evidence" value="ECO:0000318"/>
    <property type="project" value="GO_Central"/>
</dbReference>
<dbReference type="AlphaFoldDB" id="A0A2A6D0A5"/>
<feature type="region of interest" description="Disordered" evidence="7">
    <location>
        <begin position="529"/>
        <end position="556"/>
    </location>
</feature>
<dbReference type="PROSITE" id="PS00027">
    <property type="entry name" value="HOMEOBOX_1"/>
    <property type="match status" value="1"/>
</dbReference>
<dbReference type="GO" id="GO:0000977">
    <property type="term" value="F:RNA polymerase II transcription regulatory region sequence-specific DNA binding"/>
    <property type="evidence" value="ECO:0000318"/>
    <property type="project" value="GO_Central"/>
</dbReference>
<sequence>MASPSSTIALLLNELQHPHMVQSTLMQLQQLGVTENILKATGAREKVCLFTSDSFFGPLARSILNEWEDDIEIIEISSPVPPVLPTPPPPLPSLPVPSPSNDLVFQMNDLLDKLWDSSQIELTLNTLEELAVTRDLLIKTEARKKVLNVVFARKTLFSGSTRGEGCTVKNFVDSTICLAKKVRTCVDAEKTDNKTANSRESNVTNGIKRKALDIPPVKKMKKIGSSGKEVETIYNELFSSTKKREKTKQTTNTAKKGVMVLRPSEAQKKKEISRKMSDYRKEQGKTLTSASTRKEDLSRSTPSLNGRRFKMSLLDPRSFILSPFLQLDPTALALLSRLPTQNIGGGKLLPSNNSFRISDILESPPREEKGSPTENESEGERVRSSSVESGRDSPSLSGKKARKARTIFTDKQLQELENMFEKHKYLSVQDRMDLAQRMGLSDTQVKTWYQNRRTKWKRQASVGIDLLNEAGNLAAVQNLLRTSPYWNNYLMAMQTSNPGLRSELASLPFTLPGVLPNSPPLSLSIPSSVTTPVPPLNSSPFKSDESNIDGRKDPID</sequence>
<reference evidence="9" key="1">
    <citation type="journal article" date="2008" name="Nat. Genet.">
        <title>The Pristionchus pacificus genome provides a unique perspective on nematode lifestyle and parasitism.</title>
        <authorList>
            <person name="Dieterich C."/>
            <person name="Clifton S.W."/>
            <person name="Schuster L.N."/>
            <person name="Chinwalla A."/>
            <person name="Delehaunty K."/>
            <person name="Dinkelacker I."/>
            <person name="Fulton L."/>
            <person name="Fulton R."/>
            <person name="Godfrey J."/>
            <person name="Minx P."/>
            <person name="Mitreva M."/>
            <person name="Roeseler W."/>
            <person name="Tian H."/>
            <person name="Witte H."/>
            <person name="Yang S.P."/>
            <person name="Wilson R.K."/>
            <person name="Sommer R.J."/>
        </authorList>
    </citation>
    <scope>NUCLEOTIDE SEQUENCE [LARGE SCALE GENOMIC DNA]</scope>
    <source>
        <strain evidence="9">PS312</strain>
    </source>
</reference>
<dbReference type="Gene3D" id="1.10.10.60">
    <property type="entry name" value="Homeodomain-like"/>
    <property type="match status" value="1"/>
</dbReference>
<keyword evidence="2 5" id="KW-0238">DNA-binding</keyword>
<evidence type="ECO:0000256" key="6">
    <source>
        <dbReference type="RuleBase" id="RU000682"/>
    </source>
</evidence>
<dbReference type="Pfam" id="PF00046">
    <property type="entry name" value="Homeodomain"/>
    <property type="match status" value="1"/>
</dbReference>
<name>A0A2A6D0A5_PRIPA</name>
<dbReference type="GO" id="GO:0000981">
    <property type="term" value="F:DNA-binding transcription factor activity, RNA polymerase II-specific"/>
    <property type="evidence" value="ECO:0000318"/>
    <property type="project" value="GO_Central"/>
</dbReference>
<feature type="DNA-binding region" description="Homeobox" evidence="5">
    <location>
        <begin position="401"/>
        <end position="460"/>
    </location>
</feature>
<dbReference type="PANTHER" id="PTHR24333">
    <property type="entry name" value="HOMEO BOX HB9 LIKE A-RELATED"/>
    <property type="match status" value="1"/>
</dbReference>
<dbReference type="InterPro" id="IPR001356">
    <property type="entry name" value="HD"/>
</dbReference>
<dbReference type="PROSITE" id="PS50071">
    <property type="entry name" value="HOMEOBOX_2"/>
    <property type="match status" value="1"/>
</dbReference>
<evidence type="ECO:0000256" key="1">
    <source>
        <dbReference type="ARBA" id="ARBA00004123"/>
    </source>
</evidence>
<feature type="compositionally biased region" description="Basic and acidic residues" evidence="7">
    <location>
        <begin position="542"/>
        <end position="556"/>
    </location>
</feature>
<dbReference type="InterPro" id="IPR050848">
    <property type="entry name" value="Homeobox_TF"/>
</dbReference>
<organism evidence="8 9">
    <name type="scientific">Pristionchus pacificus</name>
    <name type="common">Parasitic nematode worm</name>
    <dbReference type="NCBI Taxonomy" id="54126"/>
    <lineage>
        <taxon>Eukaryota</taxon>
        <taxon>Metazoa</taxon>
        <taxon>Ecdysozoa</taxon>
        <taxon>Nematoda</taxon>
        <taxon>Chromadorea</taxon>
        <taxon>Rhabditida</taxon>
        <taxon>Rhabditina</taxon>
        <taxon>Diplogasteromorpha</taxon>
        <taxon>Diplogasteroidea</taxon>
        <taxon>Neodiplogasteridae</taxon>
        <taxon>Pristionchus</taxon>
    </lineage>
</organism>
<dbReference type="SUPFAM" id="SSF46689">
    <property type="entry name" value="Homeodomain-like"/>
    <property type="match status" value="1"/>
</dbReference>
<feature type="region of interest" description="Disordered" evidence="7">
    <location>
        <begin position="361"/>
        <end position="403"/>
    </location>
</feature>
<dbReference type="InterPro" id="IPR000047">
    <property type="entry name" value="HTH_motif"/>
</dbReference>
<proteinExistence type="predicted"/>
<accession>A0A2A6D0A5</accession>
<dbReference type="PRINTS" id="PR00031">
    <property type="entry name" value="HTHREPRESSR"/>
</dbReference>
<dbReference type="PANTHER" id="PTHR24333:SF5">
    <property type="entry name" value="VENT HOMEOBOX"/>
    <property type="match status" value="1"/>
</dbReference>
<feature type="compositionally biased region" description="Basic and acidic residues" evidence="7">
    <location>
        <begin position="266"/>
        <end position="284"/>
    </location>
</feature>
<dbReference type="InterPro" id="IPR017970">
    <property type="entry name" value="Homeobox_CS"/>
</dbReference>
<dbReference type="CDD" id="cd00086">
    <property type="entry name" value="homeodomain"/>
    <property type="match status" value="1"/>
</dbReference>
<dbReference type="InterPro" id="IPR009057">
    <property type="entry name" value="Homeodomain-like_sf"/>
</dbReference>
<dbReference type="SMART" id="SM00389">
    <property type="entry name" value="HOX"/>
    <property type="match status" value="1"/>
</dbReference>
<reference evidence="8" key="2">
    <citation type="submission" date="2022-06" db="UniProtKB">
        <authorList>
            <consortium name="EnsemblMetazoa"/>
        </authorList>
    </citation>
    <scope>IDENTIFICATION</scope>
    <source>
        <strain evidence="8">PS312</strain>
    </source>
</reference>
<keyword evidence="4 5" id="KW-0539">Nucleus</keyword>
<evidence type="ECO:0000256" key="2">
    <source>
        <dbReference type="ARBA" id="ARBA00023125"/>
    </source>
</evidence>
<comment type="subcellular location">
    <subcellularLocation>
        <location evidence="1 5 6">Nucleus</location>
    </subcellularLocation>
</comment>
<accession>A0A8R1YN10</accession>
<evidence type="ECO:0000313" key="9">
    <source>
        <dbReference type="Proteomes" id="UP000005239"/>
    </source>
</evidence>
<dbReference type="GO" id="GO:0005634">
    <property type="term" value="C:nucleus"/>
    <property type="evidence" value="ECO:0000318"/>
    <property type="project" value="GO_Central"/>
</dbReference>
<keyword evidence="3 5" id="KW-0371">Homeobox</keyword>